<sequence length="265" mass="30510">MSAPISQSATGADIQPHLLNLPPELRNSIYEYVASGNERARFNEHGLVPHALAQTCHQICNEFESIYQHTTKSSMRTLRVRIVDFDFQPFIAYLTNGFPNARSLQTIKFDIFLTETIVAEKVRGVKEWLEFCEEHSDLRRIEDCDEEDECEWKPVIKTYYVECRAFDEAETVMQSMMAAPDTLSKSRATADDPRERITTERDLSSIMTETEMAEFRLRAKLAQHGGFLRKRKFDQAGETNLTPRKRSWLASYRSSEKAARPTRSG</sequence>
<reference evidence="2 3" key="1">
    <citation type="submission" date="2021-11" db="EMBL/GenBank/DDBJ databases">
        <title>Black yeast isolated from Biological Soil Crust.</title>
        <authorList>
            <person name="Kurbessoian T."/>
        </authorList>
    </citation>
    <scope>NUCLEOTIDE SEQUENCE [LARGE SCALE GENOMIC DNA]</scope>
    <source>
        <strain evidence="2 3">CCFEE 5522</strain>
    </source>
</reference>
<keyword evidence="3" id="KW-1185">Reference proteome</keyword>
<proteinExistence type="predicted"/>
<protein>
    <submittedName>
        <fullName evidence="2">Uncharacterized protein</fullName>
    </submittedName>
</protein>
<evidence type="ECO:0000256" key="1">
    <source>
        <dbReference type="SAM" id="MobiDB-lite"/>
    </source>
</evidence>
<dbReference type="AlphaFoldDB" id="A0AAV9JNN7"/>
<feature type="region of interest" description="Disordered" evidence="1">
    <location>
        <begin position="244"/>
        <end position="265"/>
    </location>
</feature>
<accession>A0AAV9JNN7</accession>
<evidence type="ECO:0000313" key="3">
    <source>
        <dbReference type="Proteomes" id="UP001324427"/>
    </source>
</evidence>
<gene>
    <name evidence="2" type="ORF">LTR36_001695</name>
</gene>
<evidence type="ECO:0000313" key="2">
    <source>
        <dbReference type="EMBL" id="KAK4546963.1"/>
    </source>
</evidence>
<dbReference type="EMBL" id="JAVFHQ010000013">
    <property type="protein sequence ID" value="KAK4546963.1"/>
    <property type="molecule type" value="Genomic_DNA"/>
</dbReference>
<organism evidence="2 3">
    <name type="scientific">Oleoguttula mirabilis</name>
    <dbReference type="NCBI Taxonomy" id="1507867"/>
    <lineage>
        <taxon>Eukaryota</taxon>
        <taxon>Fungi</taxon>
        <taxon>Dikarya</taxon>
        <taxon>Ascomycota</taxon>
        <taxon>Pezizomycotina</taxon>
        <taxon>Dothideomycetes</taxon>
        <taxon>Dothideomycetidae</taxon>
        <taxon>Mycosphaerellales</taxon>
        <taxon>Teratosphaeriaceae</taxon>
        <taxon>Oleoguttula</taxon>
    </lineage>
</organism>
<name>A0AAV9JNN7_9PEZI</name>
<comment type="caution">
    <text evidence="2">The sequence shown here is derived from an EMBL/GenBank/DDBJ whole genome shotgun (WGS) entry which is preliminary data.</text>
</comment>
<dbReference type="Proteomes" id="UP001324427">
    <property type="component" value="Unassembled WGS sequence"/>
</dbReference>